<evidence type="ECO:0000313" key="9">
    <source>
        <dbReference type="Proteomes" id="UP001169719"/>
    </source>
</evidence>
<dbReference type="PANTHER" id="PTHR37481">
    <property type="entry name" value="LIPOPOLYSACCHARIDE EXPORT SYSTEM PROTEIN LPTC"/>
    <property type="match status" value="1"/>
</dbReference>
<evidence type="ECO:0000256" key="4">
    <source>
        <dbReference type="ARBA" id="ARBA00022989"/>
    </source>
</evidence>
<dbReference type="InterPro" id="IPR052363">
    <property type="entry name" value="LPS_export_LptC"/>
</dbReference>
<sequence>MTLSRAAHILLVMITLFCGYYLLQKEEGYDIQVSPDEELPLFSGTNMSNTAYTTDGVRNYEITSTHLEYYAKSGDTIFESPVLRIYKDGQVLEWEISARRAKLDEDHVLVLYDKVIAKNLLPTSSFDTMATEKLNIQLDKRDFWADQTVRLNGPQFVTRGHAMKGNFKDNTATLYEHVQGRYEILTP</sequence>
<keyword evidence="9" id="KW-1185">Reference proteome</keyword>
<dbReference type="Proteomes" id="UP001169719">
    <property type="component" value="Unassembled WGS sequence"/>
</dbReference>
<dbReference type="PANTHER" id="PTHR37481:SF1">
    <property type="entry name" value="LIPOPOLYSACCHARIDE EXPORT SYSTEM PROTEIN LPTC"/>
    <property type="match status" value="1"/>
</dbReference>
<comment type="subunit">
    <text evidence="6">Component of the lipopolysaccharide transport and assembly complex. Interacts with LptA and the LptBFG transporter complex.</text>
</comment>
<evidence type="ECO:0000256" key="3">
    <source>
        <dbReference type="ARBA" id="ARBA00022692"/>
    </source>
</evidence>
<keyword evidence="5 6" id="KW-0472">Membrane</keyword>
<gene>
    <name evidence="6 8" type="primary">lptC</name>
    <name evidence="8" type="ORF">QWJ08_12300</name>
</gene>
<dbReference type="InterPro" id="IPR026265">
    <property type="entry name" value="LptC"/>
</dbReference>
<accession>A0ABT7Y2A0</accession>
<evidence type="ECO:0000256" key="2">
    <source>
        <dbReference type="ARBA" id="ARBA00022519"/>
    </source>
</evidence>
<dbReference type="InterPro" id="IPR010664">
    <property type="entry name" value="LipoPS_assembly_LptC-rel"/>
</dbReference>
<dbReference type="PIRSF" id="PIRSF028513">
    <property type="entry name" value="LptC"/>
    <property type="match status" value="1"/>
</dbReference>
<comment type="similarity">
    <text evidence="6 7">Belongs to the LptC family.</text>
</comment>
<evidence type="ECO:0000256" key="7">
    <source>
        <dbReference type="PIRNR" id="PIRNR028513"/>
    </source>
</evidence>
<comment type="caution">
    <text evidence="8">The sequence shown here is derived from an EMBL/GenBank/DDBJ whole genome shotgun (WGS) entry which is preliminary data.</text>
</comment>
<dbReference type="EMBL" id="JAUEOZ010000001">
    <property type="protein sequence ID" value="MDN2482153.1"/>
    <property type="molecule type" value="Genomic_DNA"/>
</dbReference>
<evidence type="ECO:0000313" key="8">
    <source>
        <dbReference type="EMBL" id="MDN2482153.1"/>
    </source>
</evidence>
<protein>
    <recommendedName>
        <fullName evidence="6 7">Lipopolysaccharide export system protein LptC</fullName>
    </recommendedName>
</protein>
<comment type="function">
    <text evidence="7">Required for the translocation of lipopolysaccharide (LPS) from the inner membrane to the outer membrane.</text>
</comment>
<evidence type="ECO:0000256" key="6">
    <source>
        <dbReference type="HAMAP-Rule" id="MF_01915"/>
    </source>
</evidence>
<comment type="subcellular location">
    <subcellularLocation>
        <location evidence="6">Cell inner membrane</location>
        <topology evidence="6">Single-pass membrane protein</topology>
    </subcellularLocation>
</comment>
<organism evidence="8 9">
    <name type="scientific">Vibrio agarivorans</name>
    <dbReference type="NCBI Taxonomy" id="153622"/>
    <lineage>
        <taxon>Bacteria</taxon>
        <taxon>Pseudomonadati</taxon>
        <taxon>Pseudomonadota</taxon>
        <taxon>Gammaproteobacteria</taxon>
        <taxon>Vibrionales</taxon>
        <taxon>Vibrionaceae</taxon>
        <taxon>Vibrio</taxon>
    </lineage>
</organism>
<dbReference type="HAMAP" id="MF_01915">
    <property type="entry name" value="LPS_assembly_LptC"/>
    <property type="match status" value="1"/>
</dbReference>
<reference evidence="8" key="1">
    <citation type="submission" date="2024-05" db="EMBL/GenBank/DDBJ databases">
        <title>Genome Sequences of Four Agar- Degrading Marine Bacteria.</title>
        <authorList>
            <person name="Phillips E.K."/>
            <person name="Shaffer J.C."/>
            <person name="Henson M.W."/>
            <person name="Temperton B."/>
            <person name="Thrash C.J."/>
            <person name="Martin M.O."/>
        </authorList>
    </citation>
    <scope>NUCLEOTIDE SEQUENCE</scope>
    <source>
        <strain evidence="8">EKP203</strain>
    </source>
</reference>
<feature type="transmembrane region" description="Helical" evidence="6">
    <location>
        <begin position="6"/>
        <end position="23"/>
    </location>
</feature>
<dbReference type="NCBIfam" id="TIGR04409">
    <property type="entry name" value="LptC_YrbK"/>
    <property type="match status" value="1"/>
</dbReference>
<proteinExistence type="inferred from homology"/>
<evidence type="ECO:0000256" key="1">
    <source>
        <dbReference type="ARBA" id="ARBA00022475"/>
    </source>
</evidence>
<dbReference type="Gene3D" id="2.60.450.10">
    <property type="entry name" value="Lipopolysaccharide (LPS) transport protein A like domain"/>
    <property type="match status" value="1"/>
</dbReference>
<keyword evidence="4 6" id="KW-1133">Transmembrane helix</keyword>
<comment type="function">
    <text evidence="6">Involved in the assembly of lipopolysaccharide (LPS). Required for the translocation of LPS from the inner membrane to the outer membrane. Facilitates the transfer of LPS from the inner membrane to the periplasmic protein LptA. Could be a docking site for LptA.</text>
</comment>
<evidence type="ECO:0000256" key="5">
    <source>
        <dbReference type="ARBA" id="ARBA00023136"/>
    </source>
</evidence>
<dbReference type="RefSeq" id="WP_289962194.1">
    <property type="nucleotide sequence ID" value="NZ_JAUEOZ010000001.1"/>
</dbReference>
<keyword evidence="3 6" id="KW-0812">Transmembrane</keyword>
<keyword evidence="1 6" id="KW-1003">Cell membrane</keyword>
<name>A0ABT7Y2A0_9VIBR</name>
<keyword evidence="2 6" id="KW-0997">Cell inner membrane</keyword>
<dbReference type="Pfam" id="PF06835">
    <property type="entry name" value="LptC"/>
    <property type="match status" value="1"/>
</dbReference>